<organism evidence="1 2">
    <name type="scientific">Gloeothece citriformis (strain PCC 7424)</name>
    <name type="common">Cyanothece sp. (strain PCC 7424)</name>
    <dbReference type="NCBI Taxonomy" id="65393"/>
    <lineage>
        <taxon>Bacteria</taxon>
        <taxon>Bacillati</taxon>
        <taxon>Cyanobacteriota</taxon>
        <taxon>Cyanophyceae</taxon>
        <taxon>Oscillatoriophycideae</taxon>
        <taxon>Chroococcales</taxon>
        <taxon>Aphanothecaceae</taxon>
        <taxon>Gloeothece</taxon>
        <taxon>Gloeothece citriformis</taxon>
    </lineage>
</organism>
<evidence type="ECO:0000313" key="2">
    <source>
        <dbReference type="Proteomes" id="UP000002384"/>
    </source>
</evidence>
<gene>
    <name evidence="1" type="ordered locus">PCC7424_0556</name>
</gene>
<name>B7KEJ4_GLOC7</name>
<accession>B7KEJ4</accession>
<proteinExistence type="predicted"/>
<keyword evidence="2" id="KW-1185">Reference proteome</keyword>
<dbReference type="HOGENOM" id="CLU_1159585_0_0_3"/>
<evidence type="ECO:0000313" key="1">
    <source>
        <dbReference type="EMBL" id="ACK69019.1"/>
    </source>
</evidence>
<dbReference type="RefSeq" id="WP_012597966.1">
    <property type="nucleotide sequence ID" value="NC_011729.1"/>
</dbReference>
<sequence>MISFNPLTSVSFIGTLGLVATGTLLMTTPATAAILGEISISGGRVVTRVIVPGVASTPAQPLDFAVPPVTSFNFANIGSGNPTGTGQFLISYADGLFSSFNPNGTVTRGTILDLDPMGDMTPENFLSFGDIRFDLMSINPGITTPNSDGSGVNISFAVEGIFRDTVAGTSYRGYGTFGAEITFPIAGASNLNQFYTRLQQSGRQFTVQSWSANLVAVPEPLTMLGVGTALGFGAIFKRKLSKKEEN</sequence>
<dbReference type="InterPro" id="IPR013424">
    <property type="entry name" value="Ice-binding_C"/>
</dbReference>
<dbReference type="Proteomes" id="UP000002384">
    <property type="component" value="Chromosome"/>
</dbReference>
<protein>
    <recommendedName>
        <fullName evidence="3">PEP-CTERM protein-sorting domain-containing protein</fullName>
    </recommendedName>
</protein>
<evidence type="ECO:0008006" key="3">
    <source>
        <dbReference type="Google" id="ProtNLM"/>
    </source>
</evidence>
<dbReference type="KEGG" id="cyc:PCC7424_0556"/>
<dbReference type="NCBIfam" id="TIGR04155">
    <property type="entry name" value="cyano_PEP"/>
    <property type="match status" value="1"/>
</dbReference>
<reference evidence="2" key="1">
    <citation type="journal article" date="2011" name="MBio">
        <title>Novel metabolic attributes of the genus Cyanothece, comprising a group of unicellular nitrogen-fixing Cyanobacteria.</title>
        <authorList>
            <person name="Bandyopadhyay A."/>
            <person name="Elvitigala T."/>
            <person name="Welsh E."/>
            <person name="Stockel J."/>
            <person name="Liberton M."/>
            <person name="Min H."/>
            <person name="Sherman L.A."/>
            <person name="Pakrasi H.B."/>
        </authorList>
    </citation>
    <scope>NUCLEOTIDE SEQUENCE [LARGE SCALE GENOMIC DNA]</scope>
    <source>
        <strain evidence="2">PCC 7424</strain>
    </source>
</reference>
<dbReference type="eggNOG" id="ENOG5032DFR">
    <property type="taxonomic scope" value="Bacteria"/>
</dbReference>
<dbReference type="EMBL" id="CP001291">
    <property type="protein sequence ID" value="ACK69019.1"/>
    <property type="molecule type" value="Genomic_DNA"/>
</dbReference>
<dbReference type="NCBIfam" id="TIGR02595">
    <property type="entry name" value="PEP_CTERM"/>
    <property type="match status" value="1"/>
</dbReference>
<dbReference type="AlphaFoldDB" id="B7KEJ4"/>
<dbReference type="InterPro" id="IPR026374">
    <property type="entry name" value="Cyano_PEP"/>
</dbReference>